<feature type="compositionally biased region" description="Polar residues" evidence="1">
    <location>
        <begin position="789"/>
        <end position="802"/>
    </location>
</feature>
<dbReference type="STRING" id="29655.A0A0K9P9H0"/>
<dbReference type="OrthoDB" id="754229at2759"/>
<evidence type="ECO:0000313" key="3">
    <source>
        <dbReference type="Proteomes" id="UP000036987"/>
    </source>
</evidence>
<evidence type="ECO:0008006" key="4">
    <source>
        <dbReference type="Google" id="ProtNLM"/>
    </source>
</evidence>
<dbReference type="GO" id="GO:0045892">
    <property type="term" value="P:negative regulation of DNA-templated transcription"/>
    <property type="evidence" value="ECO:0007669"/>
    <property type="project" value="InterPro"/>
</dbReference>
<evidence type="ECO:0000256" key="1">
    <source>
        <dbReference type="SAM" id="MobiDB-lite"/>
    </source>
</evidence>
<feature type="region of interest" description="Disordered" evidence="1">
    <location>
        <begin position="1"/>
        <end position="27"/>
    </location>
</feature>
<dbReference type="AlphaFoldDB" id="A0A0K9P9H0"/>
<accession>A0A0K9P9H0</accession>
<keyword evidence="3" id="KW-1185">Reference proteome</keyword>
<organism evidence="2 3">
    <name type="scientific">Zostera marina</name>
    <name type="common">Eelgrass</name>
    <dbReference type="NCBI Taxonomy" id="29655"/>
    <lineage>
        <taxon>Eukaryota</taxon>
        <taxon>Viridiplantae</taxon>
        <taxon>Streptophyta</taxon>
        <taxon>Embryophyta</taxon>
        <taxon>Tracheophyta</taxon>
        <taxon>Spermatophyta</taxon>
        <taxon>Magnoliopsida</taxon>
        <taxon>Liliopsida</taxon>
        <taxon>Zosteraceae</taxon>
        <taxon>Zostera</taxon>
    </lineage>
</organism>
<sequence>MDVSLQGRRPDTRFSQASESQNDLRSINLDSSPLNQEGCSHFSIRGYVADIRKSNRKICWPFDECHDHFTLDKDETLLPPLSAAKFVWWDCKNCLASHSIWSQPKLLLHSSVGVHGLFKSHLFKEGKNQIQMKPVTNKVSCYEKFKHPCNQKYGGQKPNKGNMFVIKSMQSDEGKCFALSESKLSTQKKKNIHKKRQKIRMLNDIMEKEILETARKTPSCDKQGFCVKIPPKNDFCSKSNVFKVQKDNNGKSPKENIKGMKNKKKWRESEIQEVEEFPLIQLTSRTSEKAKVIGIADSERKLDEHVVLPVKSAEPIVPKILMDITKTDKKGKKEVVINQGKKQDGVLEGEFGTNGKNMVVDKDNTEKSDDHIITLTKSAKSVLGKRVMNSELTAFHDRLHKKGKTSKKQYKDAKCYPIQGSKKFLSTSENEKVQIGCSKSFHNIAEKSTEKSNHVSDSAVVDGIPVGILKLLQENWIKRQLVNGGECSNNQSMIEADSSEKTTKSLKDGNPLIWTNNNRDEIQNIQSKPCVVTQENITTIPGKAIEYPCHDLNFGDIRTLPLIDSIDGYSSNHKEAIPNLDSSKDELVYGLDPYQAYTLSHQSSIMSSGMRNPSEILYQHHLTSRPMDMVLEKGEFTRYSSAIPLKSRSNSNFYPSNYSISMFNGYNARTMLPSPPQLNINKNDTVSAMHLLKLMDPAVSSNAPTCSSMDGGPNSFPVNRDKAAYVFDSQRTRQMLIHNQHNFYRNHDNPVATASDFCLHQFPKSANFHEPTFSTNNIHSEKNKRKSSSLENYGNPESMNSQRKNKKSVSVFRLENEDCEISMISHRKGKKSVEVSRTVIESGRTGLCCVLNRNPADFTIPDKNNEYMIGGYDKLRMPPNYQHQQQQNKGVMKLTALKDLLRNYD</sequence>
<feature type="region of interest" description="Disordered" evidence="1">
    <location>
        <begin position="769"/>
        <end position="809"/>
    </location>
</feature>
<comment type="caution">
    <text evidence="2">The sequence shown here is derived from an EMBL/GenBank/DDBJ whole genome shotgun (WGS) entry which is preliminary data.</text>
</comment>
<name>A0A0K9P9H0_ZOSMR</name>
<reference evidence="3" key="1">
    <citation type="journal article" date="2016" name="Nature">
        <title>The genome of the seagrass Zostera marina reveals angiosperm adaptation to the sea.</title>
        <authorList>
            <person name="Olsen J.L."/>
            <person name="Rouze P."/>
            <person name="Verhelst B."/>
            <person name="Lin Y.-C."/>
            <person name="Bayer T."/>
            <person name="Collen J."/>
            <person name="Dattolo E."/>
            <person name="De Paoli E."/>
            <person name="Dittami S."/>
            <person name="Maumus F."/>
            <person name="Michel G."/>
            <person name="Kersting A."/>
            <person name="Lauritano C."/>
            <person name="Lohaus R."/>
            <person name="Toepel M."/>
            <person name="Tonon T."/>
            <person name="Vanneste K."/>
            <person name="Amirebrahimi M."/>
            <person name="Brakel J."/>
            <person name="Bostroem C."/>
            <person name="Chovatia M."/>
            <person name="Grimwood J."/>
            <person name="Jenkins J.W."/>
            <person name="Jueterbock A."/>
            <person name="Mraz A."/>
            <person name="Stam W.T."/>
            <person name="Tice H."/>
            <person name="Bornberg-Bauer E."/>
            <person name="Green P.J."/>
            <person name="Pearson G.A."/>
            <person name="Procaccini G."/>
            <person name="Duarte C.M."/>
            <person name="Schmutz J."/>
            <person name="Reusch T.B.H."/>
            <person name="Van de Peer Y."/>
        </authorList>
    </citation>
    <scope>NUCLEOTIDE SEQUENCE [LARGE SCALE GENOMIC DNA]</scope>
    <source>
        <strain evidence="3">cv. Finnish</strain>
    </source>
</reference>
<gene>
    <name evidence="2" type="ORF">ZOSMA_317G00170</name>
</gene>
<evidence type="ECO:0000313" key="2">
    <source>
        <dbReference type="EMBL" id="KMZ65601.1"/>
    </source>
</evidence>
<dbReference type="InterPro" id="IPR034583">
    <property type="entry name" value="EMF1"/>
</dbReference>
<dbReference type="GO" id="GO:0048367">
    <property type="term" value="P:shoot system development"/>
    <property type="evidence" value="ECO:0007669"/>
    <property type="project" value="InterPro"/>
</dbReference>
<dbReference type="PANTHER" id="PTHR35504:SF1">
    <property type="entry name" value="PROTEIN EMBRYONIC FLOWER 1"/>
    <property type="match status" value="1"/>
</dbReference>
<protein>
    <recommendedName>
        <fullName evidence="4">Embryonic flower 1</fullName>
    </recommendedName>
</protein>
<dbReference type="GO" id="GO:0009910">
    <property type="term" value="P:negative regulation of flower development"/>
    <property type="evidence" value="ECO:0007669"/>
    <property type="project" value="InterPro"/>
</dbReference>
<dbReference type="PANTHER" id="PTHR35504">
    <property type="entry name" value="PROTEIN EMBRYONIC FLOWER 1"/>
    <property type="match status" value="1"/>
</dbReference>
<feature type="compositionally biased region" description="Polar residues" evidence="1">
    <location>
        <begin position="13"/>
        <end position="27"/>
    </location>
</feature>
<dbReference type="EMBL" id="LFYR01001027">
    <property type="protein sequence ID" value="KMZ65601.1"/>
    <property type="molecule type" value="Genomic_DNA"/>
</dbReference>
<proteinExistence type="predicted"/>
<dbReference type="Proteomes" id="UP000036987">
    <property type="component" value="Unassembled WGS sequence"/>
</dbReference>